<evidence type="ECO:0000313" key="5">
    <source>
        <dbReference type="EMBL" id="KAJ6248328.1"/>
    </source>
</evidence>
<evidence type="ECO:0000256" key="1">
    <source>
        <dbReference type="ARBA" id="ARBA00022443"/>
    </source>
</evidence>
<feature type="compositionally biased region" description="Low complexity" evidence="3">
    <location>
        <begin position="127"/>
        <end position="143"/>
    </location>
</feature>
<evidence type="ECO:0000256" key="2">
    <source>
        <dbReference type="PROSITE-ProRule" id="PRU00192"/>
    </source>
</evidence>
<protein>
    <submittedName>
        <fullName evidence="5">Nephrocystin-1</fullName>
    </submittedName>
</protein>
<keyword evidence="6" id="KW-1185">Reference proteome</keyword>
<dbReference type="Proteomes" id="UP001150062">
    <property type="component" value="Unassembled WGS sequence"/>
</dbReference>
<dbReference type="Pfam" id="PF00018">
    <property type="entry name" value="SH3_1"/>
    <property type="match status" value="2"/>
</dbReference>
<evidence type="ECO:0000259" key="4">
    <source>
        <dbReference type="PROSITE" id="PS50002"/>
    </source>
</evidence>
<sequence length="304" mass="35809">MTQFAELLKQFESKPILPQRTHQVHKRYSSFSSGTTNTNTKKLPNNQNQKRQSPKLFRQNKKRTEKKGIQTNSRRKPPQLPKRQLKFDTIKAKKNNYFGINPQEAKLKKVGVKKEPKPQYIRRGQKQNKINQTTNNQKVNKFQPVNKQTENKRKEIKKLPKHDNKQQQNNSFKILPVSEYYVQAIAPFYKIEEVDLGFKLNEFLLVKATHKSGWLIAQNKSGKIGLIPNNYVIKTENVQLAKQYKAIKDNFIDDNTKIKYNQINCKKDDIFERIAKVNEDWIYAKNIQTNEKGYVPRNCIHKIK</sequence>
<evidence type="ECO:0000313" key="6">
    <source>
        <dbReference type="Proteomes" id="UP001150062"/>
    </source>
</evidence>
<dbReference type="InterPro" id="IPR036028">
    <property type="entry name" value="SH3-like_dom_sf"/>
</dbReference>
<dbReference type="PROSITE" id="PS50002">
    <property type="entry name" value="SH3"/>
    <property type="match status" value="2"/>
</dbReference>
<accession>A0ABQ8YUJ0</accession>
<evidence type="ECO:0000256" key="3">
    <source>
        <dbReference type="SAM" id="MobiDB-lite"/>
    </source>
</evidence>
<organism evidence="5 6">
    <name type="scientific">Anaeramoeba flamelloides</name>
    <dbReference type="NCBI Taxonomy" id="1746091"/>
    <lineage>
        <taxon>Eukaryota</taxon>
        <taxon>Metamonada</taxon>
        <taxon>Anaeramoebidae</taxon>
        <taxon>Anaeramoeba</taxon>
    </lineage>
</organism>
<reference evidence="5" key="1">
    <citation type="submission" date="2022-08" db="EMBL/GenBank/DDBJ databases">
        <title>Novel sulfate-reducing endosymbionts in the free-living metamonad Anaeramoeba.</title>
        <authorList>
            <person name="Jerlstrom-Hultqvist J."/>
            <person name="Cepicka I."/>
            <person name="Gallot-Lavallee L."/>
            <person name="Salas-Leiva D."/>
            <person name="Curtis B.A."/>
            <person name="Zahonova K."/>
            <person name="Pipaliya S."/>
            <person name="Dacks J."/>
            <person name="Roger A.J."/>
        </authorList>
    </citation>
    <scope>NUCLEOTIDE SEQUENCE</scope>
    <source>
        <strain evidence="5">Schooner1</strain>
    </source>
</reference>
<dbReference type="EMBL" id="JAOAOG010000114">
    <property type="protein sequence ID" value="KAJ6248328.1"/>
    <property type="molecule type" value="Genomic_DNA"/>
</dbReference>
<proteinExistence type="predicted"/>
<keyword evidence="1 2" id="KW-0728">SH3 domain</keyword>
<dbReference type="SMART" id="SM00326">
    <property type="entry name" value="SH3"/>
    <property type="match status" value="2"/>
</dbReference>
<feature type="region of interest" description="Disordered" evidence="3">
    <location>
        <begin position="121"/>
        <end position="151"/>
    </location>
</feature>
<name>A0ABQ8YUJ0_9EUKA</name>
<feature type="compositionally biased region" description="Low complexity" evidence="3">
    <location>
        <begin position="29"/>
        <end position="50"/>
    </location>
</feature>
<dbReference type="SUPFAM" id="SSF50044">
    <property type="entry name" value="SH3-domain"/>
    <property type="match status" value="2"/>
</dbReference>
<feature type="region of interest" description="Disordered" evidence="3">
    <location>
        <begin position="18"/>
        <end position="86"/>
    </location>
</feature>
<feature type="domain" description="SH3" evidence="4">
    <location>
        <begin position="177"/>
        <end position="237"/>
    </location>
</feature>
<dbReference type="InterPro" id="IPR001452">
    <property type="entry name" value="SH3_domain"/>
</dbReference>
<dbReference type="Gene3D" id="2.30.30.40">
    <property type="entry name" value="SH3 Domains"/>
    <property type="match status" value="2"/>
</dbReference>
<gene>
    <name evidence="5" type="ORF">M0813_17663</name>
</gene>
<feature type="domain" description="SH3" evidence="4">
    <location>
        <begin position="239"/>
        <end position="304"/>
    </location>
</feature>
<comment type="caution">
    <text evidence="5">The sequence shown here is derived from an EMBL/GenBank/DDBJ whole genome shotgun (WGS) entry which is preliminary data.</text>
</comment>